<sequence>MPIGRAPLGDNGLDDDGLLALLPVRLLCAGVPGPGTGSALTTLFEEGITALALAPRSNSSRFGGTTGRVRGYAGEPEDADGEVIGVNGPEKSGLDTADEGTSGSPSLEGAFDRESPTRVAGDIGVGANGGVGGVLTATSASPPVLICIADSMPTPVALTAPYSLVSGTVGCDHYKKRAAMSNKDTPPPTHAAMVMILSFVVKDDCETLAATGWLALAVGMEDTVTAVEGAGLEGGDEFVDGAVPEVAAVEGKDPDGTMMPLADNGAFESVL</sequence>
<proteinExistence type="predicted"/>
<dbReference type="Proteomes" id="UP000292702">
    <property type="component" value="Unassembled WGS sequence"/>
</dbReference>
<protein>
    <submittedName>
        <fullName evidence="2">Uncharacterized protein</fullName>
    </submittedName>
</protein>
<dbReference type="EMBL" id="RWJN01000334">
    <property type="protein sequence ID" value="TCD62933.1"/>
    <property type="molecule type" value="Genomic_DNA"/>
</dbReference>
<keyword evidence="3" id="KW-1185">Reference proteome</keyword>
<organism evidence="2 3">
    <name type="scientific">Steccherinum ochraceum</name>
    <dbReference type="NCBI Taxonomy" id="92696"/>
    <lineage>
        <taxon>Eukaryota</taxon>
        <taxon>Fungi</taxon>
        <taxon>Dikarya</taxon>
        <taxon>Basidiomycota</taxon>
        <taxon>Agaricomycotina</taxon>
        <taxon>Agaricomycetes</taxon>
        <taxon>Polyporales</taxon>
        <taxon>Steccherinaceae</taxon>
        <taxon>Steccherinum</taxon>
    </lineage>
</organism>
<feature type="region of interest" description="Disordered" evidence="1">
    <location>
        <begin position="64"/>
        <end position="114"/>
    </location>
</feature>
<comment type="caution">
    <text evidence="2">The sequence shown here is derived from an EMBL/GenBank/DDBJ whole genome shotgun (WGS) entry which is preliminary data.</text>
</comment>
<evidence type="ECO:0000313" key="2">
    <source>
        <dbReference type="EMBL" id="TCD62933.1"/>
    </source>
</evidence>
<accession>A0A4R0R8U1</accession>
<reference evidence="2 3" key="1">
    <citation type="submission" date="2018-11" db="EMBL/GenBank/DDBJ databases">
        <title>Genome assembly of Steccherinum ochraceum LE-BIN_3174, the white-rot fungus of the Steccherinaceae family (The Residual Polyporoid clade, Polyporales, Basidiomycota).</title>
        <authorList>
            <person name="Fedorova T.V."/>
            <person name="Glazunova O.A."/>
            <person name="Landesman E.O."/>
            <person name="Moiseenko K.V."/>
            <person name="Psurtseva N.V."/>
            <person name="Savinova O.S."/>
            <person name="Shakhova N.V."/>
            <person name="Tyazhelova T.V."/>
            <person name="Vasina D.V."/>
        </authorList>
    </citation>
    <scope>NUCLEOTIDE SEQUENCE [LARGE SCALE GENOMIC DNA]</scope>
    <source>
        <strain evidence="2 3">LE-BIN_3174</strain>
    </source>
</reference>
<gene>
    <name evidence="2" type="ORF">EIP91_006195</name>
</gene>
<evidence type="ECO:0000313" key="3">
    <source>
        <dbReference type="Proteomes" id="UP000292702"/>
    </source>
</evidence>
<name>A0A4R0R8U1_9APHY</name>
<dbReference type="AlphaFoldDB" id="A0A4R0R8U1"/>
<evidence type="ECO:0000256" key="1">
    <source>
        <dbReference type="SAM" id="MobiDB-lite"/>
    </source>
</evidence>